<feature type="region of interest" description="Disordered" evidence="1">
    <location>
        <begin position="50"/>
        <end position="140"/>
    </location>
</feature>
<reference evidence="2 3" key="1">
    <citation type="submission" date="2023-02" db="EMBL/GenBank/DDBJ databases">
        <title>LHISI_Scaffold_Assembly.</title>
        <authorList>
            <person name="Stuart O.P."/>
            <person name="Cleave R."/>
            <person name="Magrath M.J.L."/>
            <person name="Mikheyev A.S."/>
        </authorList>
    </citation>
    <scope>NUCLEOTIDE SEQUENCE [LARGE SCALE GENOMIC DNA]</scope>
    <source>
        <strain evidence="2">Daus_M_001</strain>
        <tissue evidence="2">Leg muscle</tissue>
    </source>
</reference>
<gene>
    <name evidence="2" type="ORF">PR048_024344</name>
</gene>
<comment type="caution">
    <text evidence="2">The sequence shown here is derived from an EMBL/GenBank/DDBJ whole genome shotgun (WGS) entry which is preliminary data.</text>
</comment>
<evidence type="ECO:0000256" key="1">
    <source>
        <dbReference type="SAM" id="MobiDB-lite"/>
    </source>
</evidence>
<feature type="region of interest" description="Disordered" evidence="1">
    <location>
        <begin position="155"/>
        <end position="195"/>
    </location>
</feature>
<dbReference type="Proteomes" id="UP001159363">
    <property type="component" value="Chromosome 9"/>
</dbReference>
<protein>
    <submittedName>
        <fullName evidence="2">Uncharacterized protein</fullName>
    </submittedName>
</protein>
<name>A0ABQ9GNC8_9NEOP</name>
<evidence type="ECO:0000313" key="2">
    <source>
        <dbReference type="EMBL" id="KAJ8873526.1"/>
    </source>
</evidence>
<feature type="compositionally biased region" description="Pro residues" evidence="1">
    <location>
        <begin position="72"/>
        <end position="82"/>
    </location>
</feature>
<feature type="compositionally biased region" description="Basic and acidic residues" evidence="1">
    <location>
        <begin position="116"/>
        <end position="133"/>
    </location>
</feature>
<keyword evidence="3" id="KW-1185">Reference proteome</keyword>
<organism evidence="2 3">
    <name type="scientific">Dryococelus australis</name>
    <dbReference type="NCBI Taxonomy" id="614101"/>
    <lineage>
        <taxon>Eukaryota</taxon>
        <taxon>Metazoa</taxon>
        <taxon>Ecdysozoa</taxon>
        <taxon>Arthropoda</taxon>
        <taxon>Hexapoda</taxon>
        <taxon>Insecta</taxon>
        <taxon>Pterygota</taxon>
        <taxon>Neoptera</taxon>
        <taxon>Polyneoptera</taxon>
        <taxon>Phasmatodea</taxon>
        <taxon>Verophasmatodea</taxon>
        <taxon>Anareolatae</taxon>
        <taxon>Phasmatidae</taxon>
        <taxon>Eurycanthinae</taxon>
        <taxon>Dryococelus</taxon>
    </lineage>
</organism>
<dbReference type="EMBL" id="JARBHB010000010">
    <property type="protein sequence ID" value="KAJ8873526.1"/>
    <property type="molecule type" value="Genomic_DNA"/>
</dbReference>
<proteinExistence type="predicted"/>
<evidence type="ECO:0000313" key="3">
    <source>
        <dbReference type="Proteomes" id="UP001159363"/>
    </source>
</evidence>
<accession>A0ABQ9GNC8</accession>
<sequence length="246" mass="27388">MVVVCWQPRLGPKPFTPPKLSFGADGDVKEMTKFCFDKVFSVPPVPGQDAGSVLGRRGSFTVSGDEVTPPLLEKPPATPPLHSPVAEREANTTELSNCEPHKDHVSSMGPELNNSDVHKDPEFNDTDQHKDLDPNTDESVEDLERAAMQRMSIAERRRRYENRSISAQDCGAPTTSPPRLRRHDSFKSARSPVTEMEPDGLEIVPTTTPKRTSTVFGESFYTCILHICLLLFSHFFYTACKCSCIH</sequence>